<dbReference type="Proteomes" id="UP001499895">
    <property type="component" value="Unassembled WGS sequence"/>
</dbReference>
<proteinExistence type="predicted"/>
<dbReference type="SUPFAM" id="SSF54637">
    <property type="entry name" value="Thioesterase/thiol ester dehydrase-isomerase"/>
    <property type="match status" value="1"/>
</dbReference>
<dbReference type="EMBL" id="BAAAHB010000071">
    <property type="protein sequence ID" value="GAA0481543.1"/>
    <property type="molecule type" value="Genomic_DNA"/>
</dbReference>
<comment type="caution">
    <text evidence="1">The sequence shown here is derived from an EMBL/GenBank/DDBJ whole genome shotgun (WGS) entry which is preliminary data.</text>
</comment>
<reference evidence="2" key="1">
    <citation type="journal article" date="2019" name="Int. J. Syst. Evol. Microbiol.">
        <title>The Global Catalogue of Microorganisms (GCM) 10K type strain sequencing project: providing services to taxonomists for standard genome sequencing and annotation.</title>
        <authorList>
            <consortium name="The Broad Institute Genomics Platform"/>
            <consortium name="The Broad Institute Genome Sequencing Center for Infectious Disease"/>
            <person name="Wu L."/>
            <person name="Ma J."/>
        </authorList>
    </citation>
    <scope>NUCLEOTIDE SEQUENCE [LARGE SCALE GENOMIC DNA]</scope>
    <source>
        <strain evidence="2">JCM 10649</strain>
    </source>
</reference>
<accession>A0ABP3KKA3</accession>
<keyword evidence="2" id="KW-1185">Reference proteome</keyword>
<evidence type="ECO:0008006" key="3">
    <source>
        <dbReference type="Google" id="ProtNLM"/>
    </source>
</evidence>
<evidence type="ECO:0000313" key="2">
    <source>
        <dbReference type="Proteomes" id="UP001499895"/>
    </source>
</evidence>
<gene>
    <name evidence="1" type="ORF">GCM10009544_49330</name>
</gene>
<dbReference type="InterPro" id="IPR029069">
    <property type="entry name" value="HotDog_dom_sf"/>
</dbReference>
<protein>
    <recommendedName>
        <fullName evidence="3">Thioesterase domain-containing protein</fullName>
    </recommendedName>
</protein>
<dbReference type="Gene3D" id="3.10.129.10">
    <property type="entry name" value="Hotdog Thioesterase"/>
    <property type="match status" value="1"/>
</dbReference>
<evidence type="ECO:0000313" key="1">
    <source>
        <dbReference type="EMBL" id="GAA0481543.1"/>
    </source>
</evidence>
<sequence>MTLLSPPPMDAPLDFQRGERRSHIRSAGDLIATVTAVAGEPAGTDPCSPADAAQAARGFPGFAGHPFPTCFVCGHERPARDGLALTPGPVDGRPGTVACLWTPTDEQAGADGRIPDELVWSVLDCPGGWTGDPATEPMVLSRMTAVITRPPAPGRTHVVVGTLRRRNARTASVDTAVFDAAQQLVGKASAVWTAVPGGLPPAA</sequence>
<name>A0ABP3KKA3_9ACTN</name>
<organism evidence="1 2">
    <name type="scientific">Streptomyces stramineus</name>
    <dbReference type="NCBI Taxonomy" id="173861"/>
    <lineage>
        <taxon>Bacteria</taxon>
        <taxon>Bacillati</taxon>
        <taxon>Actinomycetota</taxon>
        <taxon>Actinomycetes</taxon>
        <taxon>Kitasatosporales</taxon>
        <taxon>Streptomycetaceae</taxon>
        <taxon>Streptomyces</taxon>
    </lineage>
</organism>